<dbReference type="PANTHER" id="PTHR43459:SF1">
    <property type="entry name" value="EG:BACN32G11.4 PROTEIN"/>
    <property type="match status" value="1"/>
</dbReference>
<dbReference type="OrthoDB" id="9781757at2"/>
<dbReference type="Pfam" id="PF00378">
    <property type="entry name" value="ECH_1"/>
    <property type="match status" value="1"/>
</dbReference>
<dbReference type="InterPro" id="IPR001753">
    <property type="entry name" value="Enoyl-CoA_hydra/iso"/>
</dbReference>
<dbReference type="Gene3D" id="3.90.226.10">
    <property type="entry name" value="2-enoyl-CoA Hydratase, Chain A, domain 1"/>
    <property type="match status" value="1"/>
</dbReference>
<dbReference type="PANTHER" id="PTHR43459">
    <property type="entry name" value="ENOYL-COA HYDRATASE"/>
    <property type="match status" value="1"/>
</dbReference>
<sequence length="270" mass="28583">MSGNDSKQEPVALFGVEDGLARLTLHRPEALNSLSFRLIEEIIAILDRVDADPDIRALLVTGSGRAFCAGADLTVAGPSGDPSRPRDVGQVVEDYYNPLITRLATLRPPIVVAVNGAAVGAGVSLALQGDIVVAARSAYFLQAFTRVGLIPDAGATWLLPRLVGIARAKAMMLLADRIPAEEAAAIGLIHSAVDDDALAARAEEIARRLADGPTVAFGLVRRAVREGLGGDLAASLRIEREAQREAGFTADYAEGVQAFREKRPPRFTGR</sequence>
<name>A0A9J9LDQ3_RHIWR</name>
<dbReference type="Gene3D" id="1.10.12.10">
    <property type="entry name" value="Lyase 2-enoyl-coa Hydratase, Chain A, domain 2"/>
    <property type="match status" value="1"/>
</dbReference>
<evidence type="ECO:0000313" key="2">
    <source>
        <dbReference type="EMBL" id="ABQ68359.1"/>
    </source>
</evidence>
<dbReference type="Proteomes" id="UP000001989">
    <property type="component" value="Chromosome"/>
</dbReference>
<proteinExistence type="inferred from homology"/>
<dbReference type="EMBL" id="CP000699">
    <property type="protein sequence ID" value="ABQ68359.1"/>
    <property type="molecule type" value="Genomic_DNA"/>
</dbReference>
<dbReference type="GO" id="GO:0003824">
    <property type="term" value="F:catalytic activity"/>
    <property type="evidence" value="ECO:0007669"/>
    <property type="project" value="UniProtKB-ARBA"/>
</dbReference>
<dbReference type="KEGG" id="swi:Swit_1999"/>
<dbReference type="SUPFAM" id="SSF52096">
    <property type="entry name" value="ClpP/crotonase"/>
    <property type="match status" value="1"/>
</dbReference>
<dbReference type="InterPro" id="IPR014748">
    <property type="entry name" value="Enoyl-CoA_hydra_C"/>
</dbReference>
<dbReference type="CDD" id="cd06558">
    <property type="entry name" value="crotonase-like"/>
    <property type="match status" value="1"/>
</dbReference>
<organism evidence="2 3">
    <name type="scientific">Rhizorhabdus wittichii (strain DSM 6014 / CCUG 31198 / JCM 15750 / NBRC 105917 / EY 4224 / RW1)</name>
    <name type="common">Sphingomonas wittichii</name>
    <dbReference type="NCBI Taxonomy" id="392499"/>
    <lineage>
        <taxon>Bacteria</taxon>
        <taxon>Pseudomonadati</taxon>
        <taxon>Pseudomonadota</taxon>
        <taxon>Alphaproteobacteria</taxon>
        <taxon>Sphingomonadales</taxon>
        <taxon>Sphingomonadaceae</taxon>
        <taxon>Rhizorhabdus</taxon>
    </lineage>
</organism>
<protein>
    <submittedName>
        <fullName evidence="2">Enoyl-CoA hydratase/isomerase</fullName>
    </submittedName>
</protein>
<gene>
    <name evidence="2" type="ordered locus">Swit_1999</name>
</gene>
<accession>A0A9J9LDQ3</accession>
<reference evidence="2 3" key="1">
    <citation type="journal article" date="2010" name="J. Bacteriol.">
        <title>Genome sequence of the dioxin-mineralizing bacterium Sphingomonas wittichii RW1.</title>
        <authorList>
            <person name="Miller T.R."/>
            <person name="Delcher A.L."/>
            <person name="Salzberg S.L."/>
            <person name="Saunders E."/>
            <person name="Detter J.C."/>
            <person name="Halden R.U."/>
        </authorList>
    </citation>
    <scope>NUCLEOTIDE SEQUENCE [LARGE SCALE GENOMIC DNA]</scope>
    <source>
        <strain evidence="3">DSM 6014 / CCUG 31198 / JCM 15750 / NBRC 105917 / EY 4224 / RW1</strain>
    </source>
</reference>
<evidence type="ECO:0000256" key="1">
    <source>
        <dbReference type="ARBA" id="ARBA00005254"/>
    </source>
</evidence>
<dbReference type="InterPro" id="IPR029045">
    <property type="entry name" value="ClpP/crotonase-like_dom_sf"/>
</dbReference>
<dbReference type="AlphaFoldDB" id="A0A9J9LDQ3"/>
<evidence type="ECO:0000313" key="3">
    <source>
        <dbReference type="Proteomes" id="UP000001989"/>
    </source>
</evidence>
<keyword evidence="3" id="KW-1185">Reference proteome</keyword>
<comment type="similarity">
    <text evidence="1">Belongs to the enoyl-CoA hydratase/isomerase family.</text>
</comment>